<dbReference type="Gene3D" id="3.30.420.40">
    <property type="match status" value="2"/>
</dbReference>
<dbReference type="PANTHER" id="PTHR18964">
    <property type="entry name" value="ROK (REPRESSOR, ORF, KINASE) FAMILY"/>
    <property type="match status" value="1"/>
</dbReference>
<dbReference type="CDD" id="cd24076">
    <property type="entry name" value="ASKHA_ATPase_ROK_BsXylR-like"/>
    <property type="match status" value="1"/>
</dbReference>
<dbReference type="EMBL" id="NWQG01000049">
    <property type="protein sequence ID" value="PDQ21284.1"/>
    <property type="molecule type" value="Genomic_DNA"/>
</dbReference>
<dbReference type="SUPFAM" id="SSF53067">
    <property type="entry name" value="Actin-like ATPase domain"/>
    <property type="match status" value="1"/>
</dbReference>
<feature type="domain" description="HTH marR-type" evidence="2">
    <location>
        <begin position="18"/>
        <end position="59"/>
    </location>
</feature>
<evidence type="ECO:0000259" key="2">
    <source>
        <dbReference type="Pfam" id="PF12802"/>
    </source>
</evidence>
<dbReference type="InterPro" id="IPR000600">
    <property type="entry name" value="ROK"/>
</dbReference>
<protein>
    <submittedName>
        <fullName evidence="3">ROK family transcriptional regulator</fullName>
    </submittedName>
</protein>
<dbReference type="RefSeq" id="WP_097573203.1">
    <property type="nucleotide sequence ID" value="NZ_NWQG01000049.1"/>
</dbReference>
<dbReference type="InterPro" id="IPR000835">
    <property type="entry name" value="HTH_MarR-typ"/>
</dbReference>
<proteinExistence type="inferred from homology"/>
<dbReference type="Gene3D" id="1.10.10.10">
    <property type="entry name" value="Winged helix-like DNA-binding domain superfamily/Winged helix DNA-binding domain"/>
    <property type="match status" value="1"/>
</dbReference>
<evidence type="ECO:0000313" key="3">
    <source>
        <dbReference type="EMBL" id="PDQ21284.1"/>
    </source>
</evidence>
<evidence type="ECO:0000313" key="4">
    <source>
        <dbReference type="Proteomes" id="UP000219182"/>
    </source>
</evidence>
<dbReference type="InterPro" id="IPR036388">
    <property type="entry name" value="WH-like_DNA-bd_sf"/>
</dbReference>
<dbReference type="Proteomes" id="UP000219182">
    <property type="component" value="Unassembled WGS sequence"/>
</dbReference>
<sequence>MSKSYIRHFNANAIFHRIRIEPNVSQRDIVARTGIDKSVVSSIINQFSELGLVERNPVATSNRPGRPMEGLTISPESGLIVGVQIEADTIGYVAAALDGIPLCSRAQAFDGNLDGVADLVARGVKEIVGECGRAGDTLGVGISLPGLLTDEGVLLHAPVLGWRGVPVVDMFSEALDAPVFAGNDGKAAAMAEYMFGECIDIKDFIYLFSGSGVGGALFLDGDIYRGASGLAGELGHIKVVPQGRYCSCGASGCLSPYLSEPGLAEEIGRLTGNRPSSFKDIIDRADAKDEVVVGVLDNAGAVLGSAISSLGNIFNPPLVCLGGDMASAEPYLRPAVERALQRLAHPSMSVQTKVIFSQLSTVSPFLGGVALALDGVTGLDSPHVLP</sequence>
<dbReference type="InterPro" id="IPR036390">
    <property type="entry name" value="WH_DNA-bd_sf"/>
</dbReference>
<accession>A0A2A6FHH4</accession>
<dbReference type="Pfam" id="PF00480">
    <property type="entry name" value="ROK"/>
    <property type="match status" value="1"/>
</dbReference>
<comment type="similarity">
    <text evidence="1">Belongs to the ROK (NagC/XylR) family.</text>
</comment>
<name>A0A2A6FHH4_9HYPH</name>
<dbReference type="SUPFAM" id="SSF46785">
    <property type="entry name" value="Winged helix' DNA-binding domain"/>
    <property type="match status" value="1"/>
</dbReference>
<keyword evidence="4" id="KW-1185">Reference proteome</keyword>
<dbReference type="Pfam" id="PF12802">
    <property type="entry name" value="MarR_2"/>
    <property type="match status" value="1"/>
</dbReference>
<dbReference type="GO" id="GO:0003700">
    <property type="term" value="F:DNA-binding transcription factor activity"/>
    <property type="evidence" value="ECO:0007669"/>
    <property type="project" value="InterPro"/>
</dbReference>
<dbReference type="InterPro" id="IPR043129">
    <property type="entry name" value="ATPase_NBD"/>
</dbReference>
<comment type="caution">
    <text evidence="3">The sequence shown here is derived from an EMBL/GenBank/DDBJ whole genome shotgun (WGS) entry which is preliminary data.</text>
</comment>
<organism evidence="3 4">
    <name type="scientific">Mesorhizobium sanjuanii</name>
    <dbReference type="NCBI Taxonomy" id="2037900"/>
    <lineage>
        <taxon>Bacteria</taxon>
        <taxon>Pseudomonadati</taxon>
        <taxon>Pseudomonadota</taxon>
        <taxon>Alphaproteobacteria</taxon>
        <taxon>Hyphomicrobiales</taxon>
        <taxon>Phyllobacteriaceae</taxon>
        <taxon>Mesorhizobium</taxon>
    </lineage>
</organism>
<dbReference type="PANTHER" id="PTHR18964:SF149">
    <property type="entry name" value="BIFUNCTIONAL UDP-N-ACETYLGLUCOSAMINE 2-EPIMERASE_N-ACETYLMANNOSAMINE KINASE"/>
    <property type="match status" value="1"/>
</dbReference>
<dbReference type="AlphaFoldDB" id="A0A2A6FHH4"/>
<reference evidence="3 4" key="1">
    <citation type="submission" date="2017-09" db="EMBL/GenBank/DDBJ databases">
        <title>Mesorhizobum sanjuanii sp. nov. isolated from nodules of Lotus tenuis in saline-alkaline lowlands of Flooding Pampa.</title>
        <authorList>
            <person name="Sannazzaro A.I."/>
            <person name="Torres Tejerizo G.A."/>
            <person name="Fontana F."/>
            <person name="Cumpa Velazquez L.M."/>
            <person name="Hansen L."/>
            <person name="Pistorio M."/>
            <person name="Estrella M.J."/>
        </authorList>
    </citation>
    <scope>NUCLEOTIDE SEQUENCE [LARGE SCALE GENOMIC DNA]</scope>
    <source>
        <strain evidence="3 4">BSA136</strain>
    </source>
</reference>
<evidence type="ECO:0000256" key="1">
    <source>
        <dbReference type="ARBA" id="ARBA00006479"/>
    </source>
</evidence>
<gene>
    <name evidence="3" type="ORF">CN311_09835</name>
</gene>